<feature type="compositionally biased region" description="Polar residues" evidence="1">
    <location>
        <begin position="85"/>
        <end position="98"/>
    </location>
</feature>
<feature type="region of interest" description="Disordered" evidence="1">
    <location>
        <begin position="64"/>
        <end position="107"/>
    </location>
</feature>
<name>A0A1X2BIH7_9MYCO</name>
<protein>
    <submittedName>
        <fullName evidence="2">Uncharacterized protein</fullName>
    </submittedName>
</protein>
<keyword evidence="3" id="KW-1185">Reference proteome</keyword>
<dbReference type="EMBL" id="LQPQ01000213">
    <property type="protein sequence ID" value="ORW63456.1"/>
    <property type="molecule type" value="Genomic_DNA"/>
</dbReference>
<gene>
    <name evidence="2" type="ORF">AWC22_03390</name>
</gene>
<evidence type="ECO:0000256" key="1">
    <source>
        <dbReference type="SAM" id="MobiDB-lite"/>
    </source>
</evidence>
<evidence type="ECO:0000313" key="2">
    <source>
        <dbReference type="EMBL" id="ORW63456.1"/>
    </source>
</evidence>
<accession>A0A1X2BIH7</accession>
<sequence length="107" mass="11735">MTADWPIDCFEPNNPSMNSAIVEEGSVASGDGCTSYAARRRNLACRPPALGRLYAVHERLPLTAANQPAETSAPADLHDDRSPRTSRSSHSGRFTPPTTYLDYRRES</sequence>
<dbReference type="Proteomes" id="UP000193087">
    <property type="component" value="Unassembled WGS sequence"/>
</dbReference>
<proteinExistence type="predicted"/>
<comment type="caution">
    <text evidence="2">The sequence shown here is derived from an EMBL/GenBank/DDBJ whole genome shotgun (WGS) entry which is preliminary data.</text>
</comment>
<dbReference type="AlphaFoldDB" id="A0A1X2BIH7"/>
<evidence type="ECO:0000313" key="3">
    <source>
        <dbReference type="Proteomes" id="UP000193087"/>
    </source>
</evidence>
<organism evidence="2 3">
    <name type="scientific">Mycobacterium riyadhense</name>
    <dbReference type="NCBI Taxonomy" id="486698"/>
    <lineage>
        <taxon>Bacteria</taxon>
        <taxon>Bacillati</taxon>
        <taxon>Actinomycetota</taxon>
        <taxon>Actinomycetes</taxon>
        <taxon>Mycobacteriales</taxon>
        <taxon>Mycobacteriaceae</taxon>
        <taxon>Mycobacterium</taxon>
    </lineage>
</organism>
<reference evidence="2 3" key="1">
    <citation type="submission" date="2016-01" db="EMBL/GenBank/DDBJ databases">
        <title>The new phylogeny of the genus Mycobacterium.</title>
        <authorList>
            <person name="Tarcisio F."/>
            <person name="Conor M."/>
            <person name="Antonella G."/>
            <person name="Elisabetta G."/>
            <person name="Giulia F.S."/>
            <person name="Sara T."/>
            <person name="Anna F."/>
            <person name="Clotilde B."/>
            <person name="Roberto B."/>
            <person name="Veronica D.S."/>
            <person name="Fabio R."/>
            <person name="Monica P."/>
            <person name="Olivier J."/>
            <person name="Enrico T."/>
            <person name="Nicola S."/>
        </authorList>
    </citation>
    <scope>NUCLEOTIDE SEQUENCE [LARGE SCALE GENOMIC DNA]</scope>
    <source>
        <strain evidence="2 3">DSM 45176</strain>
    </source>
</reference>